<keyword evidence="2" id="KW-0805">Transcription regulation</keyword>
<evidence type="ECO:0000256" key="4">
    <source>
        <dbReference type="ARBA" id="ARBA00023242"/>
    </source>
</evidence>
<dbReference type="InterPro" id="IPR004827">
    <property type="entry name" value="bZIP"/>
</dbReference>
<proteinExistence type="predicted"/>
<feature type="region of interest" description="Disordered" evidence="5">
    <location>
        <begin position="287"/>
        <end position="347"/>
    </location>
</feature>
<dbReference type="CDD" id="cd14687">
    <property type="entry name" value="bZIP_ATF2"/>
    <property type="match status" value="1"/>
</dbReference>
<feature type="compositionally biased region" description="Polar residues" evidence="5">
    <location>
        <begin position="88"/>
        <end position="127"/>
    </location>
</feature>
<evidence type="ECO:0000256" key="1">
    <source>
        <dbReference type="ARBA" id="ARBA00004123"/>
    </source>
</evidence>
<dbReference type="GO" id="GO:0005634">
    <property type="term" value="C:nucleus"/>
    <property type="evidence" value="ECO:0007669"/>
    <property type="project" value="UniProtKB-SubCell"/>
</dbReference>
<keyword evidence="3" id="KW-0804">Transcription</keyword>
<feature type="region of interest" description="Disordered" evidence="5">
    <location>
        <begin position="77"/>
        <end position="196"/>
    </location>
</feature>
<accession>A0A173G8L9</accession>
<dbReference type="Gene3D" id="1.20.5.170">
    <property type="match status" value="1"/>
</dbReference>
<dbReference type="InterPro" id="IPR051027">
    <property type="entry name" value="bZIP_transcription_factors"/>
</dbReference>
<feature type="non-terminal residue" evidence="7">
    <location>
        <position position="347"/>
    </location>
</feature>
<reference evidence="7" key="1">
    <citation type="journal article" date="2016" name="BMC Genomics">
        <title>Genome sequence and comparative analysis of clavicipitaceous insect-pathogenic fungus Aschersonia badia with Metarhizium spp.</title>
        <authorList>
            <person name="Agrawal Y."/>
            <person name="Narwani T."/>
            <person name="Subramanian S."/>
        </authorList>
    </citation>
    <scope>NUCLEOTIDE SEQUENCE</scope>
    <source>
        <strain evidence="7">MTCC 10142</strain>
    </source>
</reference>
<sequence>MSTLHAQIEQGGFWLDPTLSYLTSLGLDQGHCLHEPEFLTYPTPAGPPSETSNCNTRTLHHDDGGANMEQHWALSPFSPDTARAHGMASSSALATNETAGVKWTASQTPDSKGWSTPSHTNDSSSRNGAVLPRLPPKTSACSNPGRRNKKSYTNTTSSSPSLATPSRRSKKLERSRLAATKFRKRSKESAQRLELDKEQLEDQHSKLRLEFRKLNEEVIELKNLLMCHARCQDDRIDAWITTEADTYAQRLRANEQRCCVARSDAGLPCARKLRPKRRLQSIHGALQAFSSHHEEEEKEEKEKEKEKKKNAILSPAASDSYVLLFPCPPPQQTAPHTTPSSDVEIEE</sequence>
<evidence type="ECO:0000313" key="7">
    <source>
        <dbReference type="EMBL" id="ANH22524.1"/>
    </source>
</evidence>
<organism evidence="7">
    <name type="scientific">Hypocrella siamensis</name>
    <dbReference type="NCBI Taxonomy" id="696354"/>
    <lineage>
        <taxon>Eukaryota</taxon>
        <taxon>Fungi</taxon>
        <taxon>Dikarya</taxon>
        <taxon>Ascomycota</taxon>
        <taxon>Pezizomycotina</taxon>
        <taxon>Sordariomycetes</taxon>
        <taxon>Hypocreomycetidae</taxon>
        <taxon>Hypocreales</taxon>
        <taxon>Clavicipitaceae</taxon>
        <taxon>Hypocrella</taxon>
    </lineage>
</organism>
<keyword evidence="4" id="KW-0539">Nucleus</keyword>
<dbReference type="SMART" id="SM00338">
    <property type="entry name" value="BRLZ"/>
    <property type="match status" value="1"/>
</dbReference>
<feature type="compositionally biased region" description="Basic and acidic residues" evidence="5">
    <location>
        <begin position="187"/>
        <end position="196"/>
    </location>
</feature>
<feature type="compositionally biased region" description="Low complexity" evidence="5">
    <location>
        <begin position="151"/>
        <end position="166"/>
    </location>
</feature>
<name>A0A173G8L9_9HYPO</name>
<dbReference type="PROSITE" id="PS50217">
    <property type="entry name" value="BZIP"/>
    <property type="match status" value="1"/>
</dbReference>
<dbReference type="EMBL" id="KU202267">
    <property type="protein sequence ID" value="ANH22524.1"/>
    <property type="molecule type" value="Genomic_DNA"/>
</dbReference>
<comment type="subcellular location">
    <subcellularLocation>
        <location evidence="1">Nucleus</location>
    </subcellularLocation>
</comment>
<dbReference type="AlphaFoldDB" id="A0A173G8L9"/>
<evidence type="ECO:0000256" key="3">
    <source>
        <dbReference type="ARBA" id="ARBA00023163"/>
    </source>
</evidence>
<dbReference type="PANTHER" id="PTHR19304">
    <property type="entry name" value="CYCLIC-AMP RESPONSE ELEMENT BINDING PROTEIN"/>
    <property type="match status" value="1"/>
</dbReference>
<evidence type="ECO:0000256" key="2">
    <source>
        <dbReference type="ARBA" id="ARBA00023015"/>
    </source>
</evidence>
<dbReference type="GO" id="GO:0003700">
    <property type="term" value="F:DNA-binding transcription factor activity"/>
    <property type="evidence" value="ECO:0007669"/>
    <property type="project" value="InterPro"/>
</dbReference>
<dbReference type="SUPFAM" id="SSF57959">
    <property type="entry name" value="Leucine zipper domain"/>
    <property type="match status" value="1"/>
</dbReference>
<protein>
    <recommendedName>
        <fullName evidence="6">BZIP domain-containing protein</fullName>
    </recommendedName>
</protein>
<evidence type="ECO:0000256" key="5">
    <source>
        <dbReference type="SAM" id="MobiDB-lite"/>
    </source>
</evidence>
<feature type="compositionally biased region" description="Basic and acidic residues" evidence="5">
    <location>
        <begin position="291"/>
        <end position="309"/>
    </location>
</feature>
<evidence type="ECO:0000259" key="6">
    <source>
        <dbReference type="PROSITE" id="PS50217"/>
    </source>
</evidence>
<dbReference type="InterPro" id="IPR046347">
    <property type="entry name" value="bZIP_sf"/>
</dbReference>
<feature type="domain" description="BZIP" evidence="6">
    <location>
        <begin position="165"/>
        <end position="228"/>
    </location>
</feature>